<dbReference type="InterPro" id="IPR045197">
    <property type="entry name" value="NUP210-like"/>
</dbReference>
<dbReference type="InterPro" id="IPR046341">
    <property type="entry name" value="SET_dom_sf"/>
</dbReference>
<evidence type="ECO:0000259" key="15">
    <source>
        <dbReference type="PROSITE" id="PS50865"/>
    </source>
</evidence>
<dbReference type="Pfam" id="PF26183">
    <property type="entry name" value="Ig_NUP210_14th"/>
    <property type="match status" value="1"/>
</dbReference>
<dbReference type="InterPro" id="IPR055099">
    <property type="entry name" value="Ig_NUP210_7th"/>
</dbReference>
<keyword evidence="11" id="KW-0539">Nucleus</keyword>
<dbReference type="InterPro" id="IPR057586">
    <property type="entry name" value="Ig_NUP210_16th"/>
</dbReference>
<organism evidence="16 17">
    <name type="scientific">Cotesia glomerata</name>
    <name type="common">Lepidopteran parasitic wasp</name>
    <name type="synonym">Apanteles glomeratus</name>
    <dbReference type="NCBI Taxonomy" id="32391"/>
    <lineage>
        <taxon>Eukaryota</taxon>
        <taxon>Metazoa</taxon>
        <taxon>Ecdysozoa</taxon>
        <taxon>Arthropoda</taxon>
        <taxon>Hexapoda</taxon>
        <taxon>Insecta</taxon>
        <taxon>Pterygota</taxon>
        <taxon>Neoptera</taxon>
        <taxon>Endopterygota</taxon>
        <taxon>Hymenoptera</taxon>
        <taxon>Apocrita</taxon>
        <taxon>Ichneumonoidea</taxon>
        <taxon>Braconidae</taxon>
        <taxon>Microgastrinae</taxon>
        <taxon>Cotesia</taxon>
    </lineage>
</organism>
<dbReference type="PROSITE" id="PS50865">
    <property type="entry name" value="ZF_MYND_2"/>
    <property type="match status" value="1"/>
</dbReference>
<dbReference type="InterPro" id="IPR055096">
    <property type="entry name" value="Ig_NUP210_1st"/>
</dbReference>
<dbReference type="InterPro" id="IPR011990">
    <property type="entry name" value="TPR-like_helical_dom_sf"/>
</dbReference>
<evidence type="ECO:0000256" key="6">
    <source>
        <dbReference type="ARBA" id="ARBA00022771"/>
    </source>
</evidence>
<sequence>MAKVKKSVVKDRRSSIIKISMDTSEEDFQNEEETMAYVLSSMVVTNNLKGKEREEKSGKGAFRALNRVNRIRSTASLQVQLELYSRAIAHAPLESYELVRAYTERSELLLNQGYYKDCLKDIERISKIGCCNEMKADFYTRKAKALWGLNPRMRPEIEKAITKAQCWLTEANEETRQNIETSLNLILKNYALKTNFIQHDLGKLIPLTPKDNPRVVGASGSIELKFSENFGRHIVATKDIKVGEVIFVQKAYSLILSSECWYTYCWYCSKRTWSSVGCNNCVNVIYCDESCRDKAWVEYHDMECDVISYLLAMGQREWLDLMAARITIKAIKEAGSLQNLKTYLLNIDKIPDPTEKFFTDNVHDSSKYSTVYSLVHDVSFREKSEVDGLSISSAYILHAFALSSNLLGDGINDIRDCANNEWALFLGELILRNIRISSLNCFSLSTPFIDMKRGDLLGSFASFFNHSCFSNVCPAHYGNTMTFRASQQIKKGAQLFISYGSSFDETPTLQRREQLKDDYNFWCECIACHYDWNPASIFPTLVNKRTLSEIELKIKELIQKNDKKALTTMQQSSKSNTWNDNSHTLQSLCDLLNLMCENLDYRSREMLSFKILLESNYVHNADIYNDNCYIVKLIFIICATTQSIWNIASASRLNVPRVLLPIFNDFPVNFTLEVTEGGCYQWSTSRLDIIHLIPINENPDHTCSSAVIVQSVTRDLTRNTAIVLAEDINTGQFLRCDVIVDVIYSLSLVSTTRELFIEEAPEAFEVRANDDQGNEFTTLTGVEFIWTIGNGDKSSSLDTANSVLRFITFQESPYETPSSIAMLDGTGKTGSIVLLEGVKTGTAKVAAKLPHIEYKDVSSVEVELIVVANLIIIPTDVTIMAFDSIKYKIMQVHQGRLEEINLPFSQYYLEAEHPDTLDIYNDNGKAYALSSGKTKVSLHDKNVNEDYGIVLPTATVNVNSVDYITITVLPNRNRGLILGETHEIIVELFDAKDHKFYIGDGVEVMMTIDSKYFHTKFTSKNGTYVVGVPISCGTTTVEAKLHGVIDKNGKKIPLPTPLVAKADLIIHTPVIINPKILAVPWDPKSKSRLDVPLKASGGDGTYVWNSRQPSIATVSQNGVVRILNQGTTDVIVSMARNQFNNDRAKVYVMLPTRLEIIQYSIDAATGEPIHLYVALYGKLNNTPEAKEMPFTDCRDTLFEIYISDNNFVRNSTSESVQPIGISCTTLTVIGTDIGSSSITVAYRANGQYLMDNVTVSAYEPLTSIHPSSAETLLAVGSSRNIIFKGGPHPWTGKQNSFAREIALSDEEIIQVDELDETVGVSIFKVTCRALGQATLTYKVFNKPFFPNCYSTGATAIVQIICSKPRYIYLQPEFKDSKNCPIGNNAERIMAHANQPLRLVVVVKDEDGKRFDNITSLNIEWTLKPSGIGSFQVSTGILEQTFVDYNVILPMTHYQTVIPKKHMGTLTISAKITDYQKFILAKLKIIPEWPAFPITTEKGNLVTPRITAELNILLVNDTVISPKKIKLLNDPNIKYSLQVNQGSGYYEFILSADDIADVRYIEPTKTISVIPKKAGILQVALKDLCLDSAPAIAEIQVQQLAEIEIVSVNKVEKDKCILAAVKLFDTIGNLIELPSLEAFDLHPEVDNKFIELVKLPINEQGQSPYSQILYMIHGIQEGESRLNFISGYGDQEIRSESNIIQVFMPLKVTNNNITILIGTIYQIMTIGGPVNAQIEFTVDNEDIVTINNEGIFEGKMIGSTKVIAEAVGLDSKGTRVVYSQDFVNIHVIALEGIRIVTPTSRIKVGATIPLWAFGIPDQLTPLVIGSLKSLLVFTWCSSDSNLINLHNMYEGTGINIRYQNEVTLRATALKSGSTTVYLNVTIPSKILSSFKEDVTFSTFIKIEIIEELRLINPEITDSMPVILMTPNSSLKLQTNKDNSGITTYKIVVSGHLNESAEPNALTATKTVTIDKNGMIKSGDSIGKTILSITNIESYNRKQTMTIIIDVKPVHYMMLSLSSNVRIRAGEELNVLPKGMELNYIIEYFDNIGSKFHAAELKFDTISNRGDLVTFTSEQSNNQVNVKFHNNGELVAKVYSDKHTTNIFDYAHMMIGDIIFPSKTLLTVGDIVCFSMPLLSTKTGDPGFWQSSKPEILSVDAVTGIGKARNPGQTFVRHSLTDNKQDDIEVNVEPISKISLVSLRGKNITGMEIFSVPLVLKSKDEGIKENNVLARGLRGCRTRTSFTLDSFPFTCTVQFVSKLSSVNIKDIFIAKPRFDIVSGFYYCDIIPIGIPTMVSSTLDTRIQINAHSHDVEGNALEIIYLPPIYIKSSDVTFVQTNPQVIATATLQIYGLKSVLEHTRLQVPEGVVIHSHELTTLSTLQFNLRLMPDKDDIQGQKIIVINELTRQNITLMIRTSRNDYNTLSGINWIDCLSYHQYTIITFAIIIITMIWMWKNKIASVDLSVRNTTVFADQSPPPMKKCPNQVKVSSTINHSINSSSPQRSPESPLRPFSAFEPVYGDPRGFYTPNTRRNISFNCS</sequence>
<dbReference type="SUPFAM" id="SSF144232">
    <property type="entry name" value="HIT/MYND zinc finger-like"/>
    <property type="match status" value="1"/>
</dbReference>
<dbReference type="SMART" id="SM00317">
    <property type="entry name" value="SET"/>
    <property type="match status" value="1"/>
</dbReference>
<protein>
    <submittedName>
        <fullName evidence="16">Uncharacterized protein</fullName>
    </submittedName>
</protein>
<feature type="domain" description="SET" evidence="14">
    <location>
        <begin position="220"/>
        <end position="500"/>
    </location>
</feature>
<dbReference type="Gene3D" id="2.60.40.1080">
    <property type="match status" value="1"/>
</dbReference>
<dbReference type="InterPro" id="IPR055097">
    <property type="entry name" value="Ig_NUP210_2nd"/>
</dbReference>
<dbReference type="GO" id="GO:0031965">
    <property type="term" value="C:nuclear membrane"/>
    <property type="evidence" value="ECO:0007669"/>
    <property type="project" value="UniProtKB-SubCell"/>
</dbReference>
<dbReference type="Gene3D" id="1.25.40.10">
    <property type="entry name" value="Tetratricopeptide repeat domain"/>
    <property type="match status" value="1"/>
</dbReference>
<evidence type="ECO:0000313" key="16">
    <source>
        <dbReference type="EMBL" id="KAH0540301.1"/>
    </source>
</evidence>
<evidence type="ECO:0000259" key="14">
    <source>
        <dbReference type="PROSITE" id="PS50280"/>
    </source>
</evidence>
<keyword evidence="8 13" id="KW-1133">Transmembrane helix</keyword>
<keyword evidence="10" id="KW-0325">Glycoprotein</keyword>
<comment type="caution">
    <text evidence="16">The sequence shown here is derived from an EMBL/GenBank/DDBJ whole genome shotgun (WGS) entry which is preliminary data.</text>
</comment>
<dbReference type="InterPro" id="IPR056897">
    <property type="entry name" value="Ig_NUP210_4th"/>
</dbReference>
<dbReference type="Pfam" id="PF25354">
    <property type="entry name" value="Ig_NUP210_16th"/>
    <property type="match status" value="1"/>
</dbReference>
<dbReference type="Pfam" id="PF22963">
    <property type="entry name" value="Ig_NUP210_3rd"/>
    <property type="match status" value="1"/>
</dbReference>
<dbReference type="EMBL" id="JAHXZJ010002609">
    <property type="protein sequence ID" value="KAH0540301.1"/>
    <property type="molecule type" value="Genomic_DNA"/>
</dbReference>
<dbReference type="GO" id="GO:0008170">
    <property type="term" value="F:N-methyltransferase activity"/>
    <property type="evidence" value="ECO:0007669"/>
    <property type="project" value="UniProtKB-ARBA"/>
</dbReference>
<keyword evidence="6 12" id="KW-0863">Zinc-finger</keyword>
<dbReference type="Pfam" id="PF24902">
    <property type="entry name" value="Ig_NUP210_9th"/>
    <property type="match status" value="1"/>
</dbReference>
<dbReference type="Pfam" id="PF22969">
    <property type="entry name" value="Ig_NUP210_2nd"/>
    <property type="match status" value="1"/>
</dbReference>
<keyword evidence="5" id="KW-0732">Signal</keyword>
<evidence type="ECO:0000256" key="8">
    <source>
        <dbReference type="ARBA" id="ARBA00022989"/>
    </source>
</evidence>
<dbReference type="InterPro" id="IPR058779">
    <property type="entry name" value="Ig_NUP210_13th"/>
</dbReference>
<dbReference type="Gene3D" id="1.10.220.160">
    <property type="match status" value="1"/>
</dbReference>
<dbReference type="InterPro" id="IPR056899">
    <property type="entry name" value="Ig_NUP210_9th"/>
</dbReference>
<dbReference type="PANTHER" id="PTHR23019:SF0">
    <property type="entry name" value="NUCLEAR PORE MEMBRANE GLYCOPROTEIN 210"/>
    <property type="match status" value="1"/>
</dbReference>
<dbReference type="InterPro" id="IPR055098">
    <property type="entry name" value="Ig_NUP210_3rd"/>
</dbReference>
<evidence type="ECO:0000256" key="4">
    <source>
        <dbReference type="ARBA" id="ARBA00022723"/>
    </source>
</evidence>
<evidence type="ECO:0000256" key="2">
    <source>
        <dbReference type="ARBA" id="ARBA00007313"/>
    </source>
</evidence>
<dbReference type="SUPFAM" id="SSF82199">
    <property type="entry name" value="SET domain"/>
    <property type="match status" value="1"/>
</dbReference>
<dbReference type="GO" id="GO:0008757">
    <property type="term" value="F:S-adenosylmethionine-dependent methyltransferase activity"/>
    <property type="evidence" value="ECO:0007669"/>
    <property type="project" value="UniProtKB-ARBA"/>
</dbReference>
<evidence type="ECO:0000313" key="17">
    <source>
        <dbReference type="Proteomes" id="UP000826195"/>
    </source>
</evidence>
<dbReference type="InterPro" id="IPR001214">
    <property type="entry name" value="SET_dom"/>
</dbReference>
<evidence type="ECO:0000256" key="1">
    <source>
        <dbReference type="ARBA" id="ARBA00004590"/>
    </source>
</evidence>
<evidence type="ECO:0000256" key="13">
    <source>
        <dbReference type="SAM" id="Phobius"/>
    </source>
</evidence>
<dbReference type="PROSITE" id="PS50280">
    <property type="entry name" value="SET"/>
    <property type="match status" value="1"/>
</dbReference>
<dbReference type="Pfam" id="PF24991">
    <property type="entry name" value="Ig_NUP210_4th"/>
    <property type="match status" value="1"/>
</dbReference>
<comment type="similarity">
    <text evidence="2">Belongs to the NUP210 family.</text>
</comment>
<dbReference type="SUPFAM" id="SSF49373">
    <property type="entry name" value="Invasin/intimin cell-adhesion fragments"/>
    <property type="match status" value="1"/>
</dbReference>
<dbReference type="Pfam" id="PF22957">
    <property type="entry name" value="NUP210_Ig"/>
    <property type="match status" value="1"/>
</dbReference>
<name>A0AAV7HKC1_COTGL</name>
<dbReference type="InterPro" id="IPR055094">
    <property type="entry name" value="NUP210_Ig15"/>
</dbReference>
<reference evidence="16 17" key="1">
    <citation type="journal article" date="2021" name="J. Hered.">
        <title>A chromosome-level genome assembly of the parasitoid wasp, Cotesia glomerata (Hymenoptera: Braconidae).</title>
        <authorList>
            <person name="Pinto B.J."/>
            <person name="Weis J.J."/>
            <person name="Gamble T."/>
            <person name="Ode P.J."/>
            <person name="Paul R."/>
            <person name="Zaspel J.M."/>
        </authorList>
    </citation>
    <scope>NUCLEOTIDE SEQUENCE [LARGE SCALE GENOMIC DNA]</scope>
    <source>
        <strain evidence="16">CgM1</strain>
    </source>
</reference>
<evidence type="ECO:0000256" key="10">
    <source>
        <dbReference type="ARBA" id="ARBA00023180"/>
    </source>
</evidence>
<dbReference type="Pfam" id="PF26184">
    <property type="entry name" value="Ig_NUP210_8th"/>
    <property type="match status" value="1"/>
</dbReference>
<keyword evidence="17" id="KW-1185">Reference proteome</keyword>
<evidence type="ECO:0000256" key="5">
    <source>
        <dbReference type="ARBA" id="ARBA00022729"/>
    </source>
</evidence>
<dbReference type="PANTHER" id="PTHR23019">
    <property type="entry name" value="NUCLEAR PORE MEMBRANE GLYCOPROTEIN GP210-RELATED"/>
    <property type="match status" value="1"/>
</dbReference>
<keyword evidence="4" id="KW-0479">Metal-binding</keyword>
<evidence type="ECO:0000256" key="12">
    <source>
        <dbReference type="PROSITE-ProRule" id="PRU00134"/>
    </source>
</evidence>
<feature type="domain" description="MYND-type" evidence="15">
    <location>
        <begin position="265"/>
        <end position="304"/>
    </location>
</feature>
<dbReference type="Pfam" id="PF24935">
    <property type="entry name" value="Ig_NUP210_6th"/>
    <property type="match status" value="1"/>
</dbReference>
<dbReference type="InterPro" id="IPR055095">
    <property type="entry name" value="NUP210_Ig_C"/>
</dbReference>
<evidence type="ECO:0000256" key="7">
    <source>
        <dbReference type="ARBA" id="ARBA00022833"/>
    </source>
</evidence>
<keyword evidence="9 13" id="KW-0472">Membrane</keyword>
<dbReference type="Pfam" id="PF22962">
    <property type="entry name" value="Ig_NUP210_7th"/>
    <property type="match status" value="1"/>
</dbReference>
<dbReference type="GO" id="GO:0005643">
    <property type="term" value="C:nuclear pore"/>
    <property type="evidence" value="ECO:0007669"/>
    <property type="project" value="TreeGrafter"/>
</dbReference>
<dbReference type="GO" id="GO:0008270">
    <property type="term" value="F:zinc ion binding"/>
    <property type="evidence" value="ECO:0007669"/>
    <property type="project" value="UniProtKB-KW"/>
</dbReference>
<comment type="subcellular location">
    <subcellularLocation>
        <location evidence="1">Nucleus membrane</location>
        <topology evidence="1">Single-pass membrane protein</topology>
    </subcellularLocation>
</comment>
<dbReference type="Proteomes" id="UP000826195">
    <property type="component" value="Unassembled WGS sequence"/>
</dbReference>
<feature type="transmembrane region" description="Helical" evidence="13">
    <location>
        <begin position="2431"/>
        <end position="2450"/>
    </location>
</feature>
<dbReference type="Pfam" id="PF00856">
    <property type="entry name" value="SET"/>
    <property type="match status" value="1"/>
</dbReference>
<dbReference type="Pfam" id="PF26182">
    <property type="entry name" value="Ig_NUP210_5th"/>
    <property type="match status" value="1"/>
</dbReference>
<evidence type="ECO:0000256" key="11">
    <source>
        <dbReference type="ARBA" id="ARBA00023242"/>
    </source>
</evidence>
<dbReference type="InterPro" id="IPR002893">
    <property type="entry name" value="Znf_MYND"/>
</dbReference>
<accession>A0AAV7HKC1</accession>
<dbReference type="Pfam" id="PF26181">
    <property type="entry name" value="Ig_NUP210_13th"/>
    <property type="match status" value="1"/>
</dbReference>
<dbReference type="Pfam" id="PF22959">
    <property type="entry name" value="Ig_NUP210_15th"/>
    <property type="match status" value="1"/>
</dbReference>
<dbReference type="InterPro" id="IPR056898">
    <property type="entry name" value="Ig_NUP210_6th"/>
</dbReference>
<proteinExistence type="inferred from homology"/>
<keyword evidence="3 13" id="KW-0812">Transmembrane</keyword>
<dbReference type="InterPro" id="IPR008964">
    <property type="entry name" value="Invasin/intimin_cell_adhesion"/>
</dbReference>
<dbReference type="Gene3D" id="6.10.140.2220">
    <property type="match status" value="1"/>
</dbReference>
<dbReference type="GO" id="GO:0008276">
    <property type="term" value="F:protein methyltransferase activity"/>
    <property type="evidence" value="ECO:0007669"/>
    <property type="project" value="UniProtKB-ARBA"/>
</dbReference>
<dbReference type="Gene3D" id="2.170.270.10">
    <property type="entry name" value="SET domain"/>
    <property type="match status" value="1"/>
</dbReference>
<evidence type="ECO:0000256" key="3">
    <source>
        <dbReference type="ARBA" id="ARBA00022692"/>
    </source>
</evidence>
<dbReference type="Pfam" id="PF22967">
    <property type="entry name" value="Ig_NUP210_1st"/>
    <property type="match status" value="1"/>
</dbReference>
<evidence type="ECO:0000256" key="9">
    <source>
        <dbReference type="ARBA" id="ARBA00023136"/>
    </source>
</evidence>
<gene>
    <name evidence="16" type="ORF">KQX54_015812</name>
</gene>
<keyword evidence="7" id="KW-0862">Zinc</keyword>